<dbReference type="Proteomes" id="UP001057402">
    <property type="component" value="Chromosome 7"/>
</dbReference>
<dbReference type="EMBL" id="CM042886">
    <property type="protein sequence ID" value="KAI4342961.1"/>
    <property type="molecule type" value="Genomic_DNA"/>
</dbReference>
<name>A0ACB9P6K0_9MYRT</name>
<protein>
    <submittedName>
        <fullName evidence="1">Uncharacterized protein</fullName>
    </submittedName>
</protein>
<organism evidence="1 2">
    <name type="scientific">Melastoma candidum</name>
    <dbReference type="NCBI Taxonomy" id="119954"/>
    <lineage>
        <taxon>Eukaryota</taxon>
        <taxon>Viridiplantae</taxon>
        <taxon>Streptophyta</taxon>
        <taxon>Embryophyta</taxon>
        <taxon>Tracheophyta</taxon>
        <taxon>Spermatophyta</taxon>
        <taxon>Magnoliopsida</taxon>
        <taxon>eudicotyledons</taxon>
        <taxon>Gunneridae</taxon>
        <taxon>Pentapetalae</taxon>
        <taxon>rosids</taxon>
        <taxon>malvids</taxon>
        <taxon>Myrtales</taxon>
        <taxon>Melastomataceae</taxon>
        <taxon>Melastomatoideae</taxon>
        <taxon>Melastomateae</taxon>
        <taxon>Melastoma</taxon>
    </lineage>
</organism>
<sequence>MRSKEYALVVLDTNVNVDVEFIGTIKAESELNYARNIFGSSILTLQQGDLSLCVIAARDNPRDSELEYLR</sequence>
<proteinExistence type="predicted"/>
<keyword evidence="2" id="KW-1185">Reference proteome</keyword>
<reference evidence="2" key="1">
    <citation type="journal article" date="2023" name="Front. Plant Sci.">
        <title>Chromosomal-level genome assembly of Melastoma candidum provides insights into trichome evolution.</title>
        <authorList>
            <person name="Zhong Y."/>
            <person name="Wu W."/>
            <person name="Sun C."/>
            <person name="Zou P."/>
            <person name="Liu Y."/>
            <person name="Dai S."/>
            <person name="Zhou R."/>
        </authorList>
    </citation>
    <scope>NUCLEOTIDE SEQUENCE [LARGE SCALE GENOMIC DNA]</scope>
</reference>
<comment type="caution">
    <text evidence="1">The sequence shown here is derived from an EMBL/GenBank/DDBJ whole genome shotgun (WGS) entry which is preliminary data.</text>
</comment>
<accession>A0ACB9P6K0</accession>
<evidence type="ECO:0000313" key="2">
    <source>
        <dbReference type="Proteomes" id="UP001057402"/>
    </source>
</evidence>
<gene>
    <name evidence="1" type="ORF">MLD38_027519</name>
</gene>
<evidence type="ECO:0000313" key="1">
    <source>
        <dbReference type="EMBL" id="KAI4342961.1"/>
    </source>
</evidence>